<gene>
    <name evidence="8" type="ORF">QBC46DRAFT_462889</name>
</gene>
<evidence type="ECO:0000256" key="4">
    <source>
        <dbReference type="ARBA" id="ARBA00023136"/>
    </source>
</evidence>
<protein>
    <recommendedName>
        <fullName evidence="7">Rhodopsin domain-containing protein</fullName>
    </recommendedName>
</protein>
<reference evidence="9" key="1">
    <citation type="journal article" date="2023" name="Mol. Phylogenet. Evol.">
        <title>Genome-scale phylogeny and comparative genomics of the fungal order Sordariales.</title>
        <authorList>
            <person name="Hensen N."/>
            <person name="Bonometti L."/>
            <person name="Westerberg I."/>
            <person name="Brannstrom I.O."/>
            <person name="Guillou S."/>
            <person name="Cros-Aarteil S."/>
            <person name="Calhoun S."/>
            <person name="Haridas S."/>
            <person name="Kuo A."/>
            <person name="Mondo S."/>
            <person name="Pangilinan J."/>
            <person name="Riley R."/>
            <person name="LaButti K."/>
            <person name="Andreopoulos B."/>
            <person name="Lipzen A."/>
            <person name="Chen C."/>
            <person name="Yan M."/>
            <person name="Daum C."/>
            <person name="Ng V."/>
            <person name="Clum A."/>
            <person name="Steindorff A."/>
            <person name="Ohm R.A."/>
            <person name="Martin F."/>
            <person name="Silar P."/>
            <person name="Natvig D.O."/>
            <person name="Lalanne C."/>
            <person name="Gautier V."/>
            <person name="Ament-Velasquez S.L."/>
            <person name="Kruys A."/>
            <person name="Hutchinson M.I."/>
            <person name="Powell A.J."/>
            <person name="Barry K."/>
            <person name="Miller A.N."/>
            <person name="Grigoriev I.V."/>
            <person name="Debuchy R."/>
            <person name="Gladieux P."/>
            <person name="Hiltunen Thoren M."/>
            <person name="Johannesson H."/>
        </authorList>
    </citation>
    <scope>NUCLEOTIDE SEQUENCE [LARGE SCALE GENOMIC DNA]</scope>
    <source>
        <strain evidence="9">CBS 340.73</strain>
    </source>
</reference>
<dbReference type="InterPro" id="IPR049326">
    <property type="entry name" value="Rhodopsin_dom_fungi"/>
</dbReference>
<keyword evidence="2 6" id="KW-0812">Transmembrane</keyword>
<feature type="transmembrane region" description="Helical" evidence="6">
    <location>
        <begin position="56"/>
        <end position="75"/>
    </location>
</feature>
<dbReference type="Pfam" id="PF20684">
    <property type="entry name" value="Fung_rhodopsin"/>
    <property type="match status" value="1"/>
</dbReference>
<organism evidence="8 9">
    <name type="scientific">Diplogelasinospora grovesii</name>
    <dbReference type="NCBI Taxonomy" id="303347"/>
    <lineage>
        <taxon>Eukaryota</taxon>
        <taxon>Fungi</taxon>
        <taxon>Dikarya</taxon>
        <taxon>Ascomycota</taxon>
        <taxon>Pezizomycotina</taxon>
        <taxon>Sordariomycetes</taxon>
        <taxon>Sordariomycetidae</taxon>
        <taxon>Sordariales</taxon>
        <taxon>Diplogelasinosporaceae</taxon>
        <taxon>Diplogelasinospora</taxon>
    </lineage>
</organism>
<sequence length="283" mass="30939">MATTPSDAYAAAAVDGQTKRPAIIAISVVFPAVAALVVALRLYTRLCILKLSGLDDWVILVALVLAIGASTEIMLESYWGLGLHVWVVTPDMMAQQLKALYTSIINYNIANNLLLVFVMVWAVMQSVLLSLSCIPAALTFPGMADKCLDTLPVWYFSSSMNIVTDFVIFALPLPCVLSMTLCKPQKVLFISLFCLGFSTCIVSIIRIFTLRRATTTGDPSWDNTESTLWSVIELNCGILCASLQTLRPLLAKMVPSLVVTAGTFNSVLFDNRSNNTYNFDNTE</sequence>
<evidence type="ECO:0000313" key="9">
    <source>
        <dbReference type="Proteomes" id="UP001303473"/>
    </source>
</evidence>
<evidence type="ECO:0000256" key="1">
    <source>
        <dbReference type="ARBA" id="ARBA00004141"/>
    </source>
</evidence>
<dbReference type="AlphaFoldDB" id="A0AAN6RYV6"/>
<feature type="transmembrane region" description="Helical" evidence="6">
    <location>
        <begin position="22"/>
        <end position="44"/>
    </location>
</feature>
<evidence type="ECO:0000256" key="3">
    <source>
        <dbReference type="ARBA" id="ARBA00022989"/>
    </source>
</evidence>
<keyword evidence="4 6" id="KW-0472">Membrane</keyword>
<evidence type="ECO:0000256" key="6">
    <source>
        <dbReference type="SAM" id="Phobius"/>
    </source>
</evidence>
<evidence type="ECO:0000256" key="2">
    <source>
        <dbReference type="ARBA" id="ARBA00022692"/>
    </source>
</evidence>
<dbReference type="InterPro" id="IPR052337">
    <property type="entry name" value="SAT4-like"/>
</dbReference>
<feature type="domain" description="Rhodopsin" evidence="7">
    <location>
        <begin position="108"/>
        <end position="251"/>
    </location>
</feature>
<dbReference type="GO" id="GO:0016020">
    <property type="term" value="C:membrane"/>
    <property type="evidence" value="ECO:0007669"/>
    <property type="project" value="UniProtKB-SubCell"/>
</dbReference>
<accession>A0AAN6RYV6</accession>
<feature type="transmembrane region" description="Helical" evidence="6">
    <location>
        <begin position="153"/>
        <end position="175"/>
    </location>
</feature>
<keyword evidence="9" id="KW-1185">Reference proteome</keyword>
<feature type="transmembrane region" description="Helical" evidence="6">
    <location>
        <begin position="113"/>
        <end position="138"/>
    </location>
</feature>
<name>A0AAN6RYV6_9PEZI</name>
<comment type="subcellular location">
    <subcellularLocation>
        <location evidence="1">Membrane</location>
        <topology evidence="1">Multi-pass membrane protein</topology>
    </subcellularLocation>
</comment>
<evidence type="ECO:0000256" key="5">
    <source>
        <dbReference type="ARBA" id="ARBA00038359"/>
    </source>
</evidence>
<comment type="caution">
    <text evidence="8">The sequence shown here is derived from an EMBL/GenBank/DDBJ whole genome shotgun (WGS) entry which is preliminary data.</text>
</comment>
<dbReference type="PANTHER" id="PTHR33048:SF47">
    <property type="entry name" value="INTEGRAL MEMBRANE PROTEIN-RELATED"/>
    <property type="match status" value="1"/>
</dbReference>
<dbReference type="EMBL" id="MU854054">
    <property type="protein sequence ID" value="KAK3933873.1"/>
    <property type="molecule type" value="Genomic_DNA"/>
</dbReference>
<dbReference type="PANTHER" id="PTHR33048">
    <property type="entry name" value="PTH11-LIKE INTEGRAL MEMBRANE PROTEIN (AFU_ORTHOLOGUE AFUA_5G11245)"/>
    <property type="match status" value="1"/>
</dbReference>
<evidence type="ECO:0000259" key="7">
    <source>
        <dbReference type="Pfam" id="PF20684"/>
    </source>
</evidence>
<feature type="transmembrane region" description="Helical" evidence="6">
    <location>
        <begin position="187"/>
        <end position="208"/>
    </location>
</feature>
<keyword evidence="3 6" id="KW-1133">Transmembrane helix</keyword>
<proteinExistence type="inferred from homology"/>
<evidence type="ECO:0000313" key="8">
    <source>
        <dbReference type="EMBL" id="KAK3933873.1"/>
    </source>
</evidence>
<comment type="similarity">
    <text evidence="5">Belongs to the SAT4 family.</text>
</comment>
<dbReference type="Proteomes" id="UP001303473">
    <property type="component" value="Unassembled WGS sequence"/>
</dbReference>